<dbReference type="CDD" id="cd09917">
    <property type="entry name" value="F-box_SF"/>
    <property type="match status" value="1"/>
</dbReference>
<dbReference type="SUPFAM" id="SSF81383">
    <property type="entry name" value="F-box domain"/>
    <property type="match status" value="1"/>
</dbReference>
<dbReference type="Gene3D" id="2.130.10.30">
    <property type="entry name" value="Regulator of chromosome condensation 1/beta-lactamase-inhibitor protein II"/>
    <property type="match status" value="2"/>
</dbReference>
<feature type="repeat" description="RCC1" evidence="2">
    <location>
        <begin position="471"/>
        <end position="522"/>
    </location>
</feature>
<evidence type="ECO:0000313" key="6">
    <source>
        <dbReference type="Proteomes" id="UP000751190"/>
    </source>
</evidence>
<dbReference type="InterPro" id="IPR009091">
    <property type="entry name" value="RCC1/BLIP-II"/>
</dbReference>
<dbReference type="InterPro" id="IPR001810">
    <property type="entry name" value="F-box_dom"/>
</dbReference>
<evidence type="ECO:0000256" key="2">
    <source>
        <dbReference type="PROSITE-ProRule" id="PRU00235"/>
    </source>
</evidence>
<protein>
    <recommendedName>
        <fullName evidence="4">F-box domain-containing protein</fullName>
    </recommendedName>
</protein>
<keyword evidence="6" id="KW-1185">Reference proteome</keyword>
<dbReference type="Pfam" id="PF12937">
    <property type="entry name" value="F-box-like"/>
    <property type="match status" value="1"/>
</dbReference>
<gene>
    <name evidence="5" type="ORF">KFE25_014356</name>
</gene>
<feature type="region of interest" description="Disordered" evidence="3">
    <location>
        <begin position="673"/>
        <end position="715"/>
    </location>
</feature>
<dbReference type="AlphaFoldDB" id="A0A8J5XAE6"/>
<dbReference type="Pfam" id="PF00415">
    <property type="entry name" value="RCC1"/>
    <property type="match status" value="2"/>
</dbReference>
<organism evidence="5 6">
    <name type="scientific">Diacronema lutheri</name>
    <name type="common">Unicellular marine alga</name>
    <name type="synonym">Monochrysis lutheri</name>
    <dbReference type="NCBI Taxonomy" id="2081491"/>
    <lineage>
        <taxon>Eukaryota</taxon>
        <taxon>Haptista</taxon>
        <taxon>Haptophyta</taxon>
        <taxon>Pavlovophyceae</taxon>
        <taxon>Pavlovales</taxon>
        <taxon>Pavlovaceae</taxon>
        <taxon>Diacronema</taxon>
    </lineage>
</organism>
<proteinExistence type="predicted"/>
<dbReference type="EMBL" id="JAGTXO010000037">
    <property type="protein sequence ID" value="KAG8459793.1"/>
    <property type="molecule type" value="Genomic_DNA"/>
</dbReference>
<feature type="repeat" description="RCC1" evidence="2">
    <location>
        <begin position="244"/>
        <end position="295"/>
    </location>
</feature>
<dbReference type="PROSITE" id="PS50012">
    <property type="entry name" value="RCC1_3"/>
    <property type="match status" value="2"/>
</dbReference>
<keyword evidence="1" id="KW-0677">Repeat</keyword>
<feature type="domain" description="F-box" evidence="4">
    <location>
        <begin position="70"/>
        <end position="101"/>
    </location>
</feature>
<dbReference type="PANTHER" id="PTHR22870">
    <property type="entry name" value="REGULATOR OF CHROMOSOME CONDENSATION"/>
    <property type="match status" value="1"/>
</dbReference>
<sequence>MEPREAEAKLRGALSNLHDASAAALGLGEERRLRLLINALRAQLDALACQRDGAGCAAASGEADERLTLLKLPPELIVHVLSFIEAPADFARISRVCWQLHGAPAPPVFSPVERAIRERAARRGLHPLPSRLAPHTRSWTETLLRAERERLAICHCAPLSAAVAHAAAINEAEHLVTFGVLEPNGDFTGVELDDEETTGLLGTGMRRMDDGEVIQPTVVRGLSNVCVRTVSAGRAHTLVVSSRGRLYSFGHGADGKLGHGDLRMRPAPKLVQALEHVCIVGAAAGSAHSLALSDDGRVFAFGRALSVGLGVARGDGSAAGSIEQAIAAACRKVLEPEHVRALGAERVCSVSTRGAFSIALTHGGSVWSWGCANEHGELGRIVAPCTRGAGAHGACSPAELAAASICALRVERAAYTSAGDIAAGVADAAPHPGPFCAGGFFTPQRIDALNGVHVESVSAGVAFGAAVASDGRLFTWGDNSDGQLGHGDLCARALPTVVSALAGTRVLRAEAGATSCLALSAARDVYSWGHAGEAHADGAHVQLTHWLSGHGSRNGCREPRVLRELSPAALRASERAAWLAVGCAASFVGTDSGRVFAWGDLDYAGFTEDAEGAAVVPPDIDEEEMLAQLLAALSAQRIRVGSRTYLLRPEPFAHSELRVPPMGAMVNLHERPVVPPRTPSAPAAGGAAGSPRATTGGGGGGSRRQAAAQRSAVLI</sequence>
<dbReference type="OMA" id="ERLAICH"/>
<dbReference type="SUPFAM" id="SSF50985">
    <property type="entry name" value="RCC1/BLIP-II"/>
    <property type="match status" value="1"/>
</dbReference>
<reference evidence="5" key="1">
    <citation type="submission" date="2021-05" db="EMBL/GenBank/DDBJ databases">
        <title>The genome of the haptophyte Pavlova lutheri (Diacronema luteri, Pavlovales) - a model for lipid biosynthesis in eukaryotic algae.</title>
        <authorList>
            <person name="Hulatt C.J."/>
            <person name="Posewitz M.C."/>
        </authorList>
    </citation>
    <scope>NUCLEOTIDE SEQUENCE</scope>
    <source>
        <strain evidence="5">NIVA-4/92</strain>
    </source>
</reference>
<dbReference type="PANTHER" id="PTHR22870:SF408">
    <property type="entry name" value="OS09G0560450 PROTEIN"/>
    <property type="match status" value="1"/>
</dbReference>
<evidence type="ECO:0000259" key="4">
    <source>
        <dbReference type="Pfam" id="PF12937"/>
    </source>
</evidence>
<dbReference type="InterPro" id="IPR000408">
    <property type="entry name" value="Reg_chr_condens"/>
</dbReference>
<accession>A0A8J5XAE6</accession>
<dbReference type="InterPro" id="IPR051210">
    <property type="entry name" value="Ub_ligase/GEF_domain"/>
</dbReference>
<dbReference type="OrthoDB" id="5981550at2759"/>
<evidence type="ECO:0000256" key="1">
    <source>
        <dbReference type="ARBA" id="ARBA00022737"/>
    </source>
</evidence>
<evidence type="ECO:0000313" key="5">
    <source>
        <dbReference type="EMBL" id="KAG8459793.1"/>
    </source>
</evidence>
<comment type="caution">
    <text evidence="5">The sequence shown here is derived from an EMBL/GenBank/DDBJ whole genome shotgun (WGS) entry which is preliminary data.</text>
</comment>
<feature type="compositionally biased region" description="Low complexity" evidence="3">
    <location>
        <begin position="703"/>
        <end position="715"/>
    </location>
</feature>
<dbReference type="InterPro" id="IPR036047">
    <property type="entry name" value="F-box-like_dom_sf"/>
</dbReference>
<name>A0A8J5XAE6_DIALT</name>
<evidence type="ECO:0000256" key="3">
    <source>
        <dbReference type="SAM" id="MobiDB-lite"/>
    </source>
</evidence>
<feature type="compositionally biased region" description="Low complexity" evidence="3">
    <location>
        <begin position="680"/>
        <end position="694"/>
    </location>
</feature>
<dbReference type="Proteomes" id="UP000751190">
    <property type="component" value="Unassembled WGS sequence"/>
</dbReference>